<accession>A0ABP7BDV1</accession>
<dbReference type="InterPro" id="IPR028098">
    <property type="entry name" value="Glyco_trans_4-like_N"/>
</dbReference>
<keyword evidence="4" id="KW-1133">Transmembrane helix</keyword>
<feature type="domain" description="Glycosyltransferase subfamily 4-like N-terminal" evidence="7">
    <location>
        <begin position="19"/>
        <end position="195"/>
    </location>
</feature>
<dbReference type="Gene3D" id="3.40.50.2000">
    <property type="entry name" value="Glycogen Phosphorylase B"/>
    <property type="match status" value="2"/>
</dbReference>
<dbReference type="PANTHER" id="PTHR30576:SF8">
    <property type="entry name" value="UNDECAPRENYL-PHOSPHATE GALACTOSE PHOSPHOTRANSFERASE"/>
    <property type="match status" value="1"/>
</dbReference>
<evidence type="ECO:0008006" key="10">
    <source>
        <dbReference type="Google" id="ProtNLM"/>
    </source>
</evidence>
<evidence type="ECO:0000256" key="3">
    <source>
        <dbReference type="ARBA" id="ARBA00022679"/>
    </source>
</evidence>
<dbReference type="InterPro" id="IPR003362">
    <property type="entry name" value="Bact_transf"/>
</dbReference>
<dbReference type="Pfam" id="PF02397">
    <property type="entry name" value="Bac_transf"/>
    <property type="match status" value="1"/>
</dbReference>
<sequence length="604" mass="66467">MLIVSQWFDPEPTFKGLMFAKALRARGYSVQVLTGFPNYPGGRLYDGYRIKLFQREKVDGVDILRVPLYPSHDASSLRRVANYLSFALAAAVAALIVRRPAVAYVYHPPATVGIVAQVLKYVRGVPFVYDVQDLWPDTLRATGMVSGSPILGAVGRYMKAVYRAASRVVVLSPGFRRLLAERGVPEGKLEVIPNWTYEPAGARTTAAPPANDEFVVMYAGNVGAAQALEVVVGAARELTGQGVRFDIVGDGLRLADVKRAAEAAGVDNVRFIGRRPAAEMDERLASADALLVHLRTDPLFEITIPSKTQAYLRAGRPILMGVRGDAAQMVEEAAAGVAFEPESASSLADAVRRLQALTPSARERMGASGQAYYAQRLALRVGTARFDEVLSEASLHRPRYLFAKRVLDVLGAGVGLVVGAVPMAIVALLVRWRIGGPVLFVQERPGRNGTPFRMFKFRTMTNAIDTDGALLPDRDRLTALGRILRTTSLDELPELWNVLKGDMSLVGPRPLLIRYTPFFTERERIRLRVRPGITGWAQVNGRNQASWDQRLAHDVWYVENRSFALDMRVIALTFTRVLRSDGVVVDAESIMRNLDDERAGEAVR</sequence>
<feature type="domain" description="Glycosyl transferase family 1" evidence="5">
    <location>
        <begin position="210"/>
        <end position="369"/>
    </location>
</feature>
<gene>
    <name evidence="8" type="ORF">GCM10022202_15260</name>
</gene>
<keyword evidence="9" id="KW-1185">Reference proteome</keyword>
<organism evidence="8 9">
    <name type="scientific">Microbacterium marinilacus</name>
    <dbReference type="NCBI Taxonomy" id="415209"/>
    <lineage>
        <taxon>Bacteria</taxon>
        <taxon>Bacillati</taxon>
        <taxon>Actinomycetota</taxon>
        <taxon>Actinomycetes</taxon>
        <taxon>Micrococcales</taxon>
        <taxon>Microbacteriaceae</taxon>
        <taxon>Microbacterium</taxon>
    </lineage>
</organism>
<comment type="similarity">
    <text evidence="1">Belongs to the bacterial sugar transferase family.</text>
</comment>
<reference evidence="9" key="1">
    <citation type="journal article" date="2019" name="Int. J. Syst. Evol. Microbiol.">
        <title>The Global Catalogue of Microorganisms (GCM) 10K type strain sequencing project: providing services to taxonomists for standard genome sequencing and annotation.</title>
        <authorList>
            <consortium name="The Broad Institute Genomics Platform"/>
            <consortium name="The Broad Institute Genome Sequencing Center for Infectious Disease"/>
            <person name="Wu L."/>
            <person name="Ma J."/>
        </authorList>
    </citation>
    <scope>NUCLEOTIDE SEQUENCE [LARGE SCALE GENOMIC DNA]</scope>
    <source>
        <strain evidence="9">JCM 16546</strain>
    </source>
</reference>
<feature type="transmembrane region" description="Helical" evidence="4">
    <location>
        <begin position="406"/>
        <end position="430"/>
    </location>
</feature>
<dbReference type="EMBL" id="BAAAYV010000006">
    <property type="protein sequence ID" value="GAA3655972.1"/>
    <property type="molecule type" value="Genomic_DNA"/>
</dbReference>
<evidence type="ECO:0000259" key="6">
    <source>
        <dbReference type="Pfam" id="PF02397"/>
    </source>
</evidence>
<keyword evidence="2" id="KW-0328">Glycosyltransferase</keyword>
<evidence type="ECO:0000259" key="7">
    <source>
        <dbReference type="Pfam" id="PF13579"/>
    </source>
</evidence>
<evidence type="ECO:0000259" key="5">
    <source>
        <dbReference type="Pfam" id="PF00534"/>
    </source>
</evidence>
<dbReference type="CDD" id="cd03794">
    <property type="entry name" value="GT4_WbuB-like"/>
    <property type="match status" value="1"/>
</dbReference>
<comment type="caution">
    <text evidence="8">The sequence shown here is derived from an EMBL/GenBank/DDBJ whole genome shotgun (WGS) entry which is preliminary data.</text>
</comment>
<keyword evidence="4" id="KW-0472">Membrane</keyword>
<dbReference type="PANTHER" id="PTHR30576">
    <property type="entry name" value="COLANIC BIOSYNTHESIS UDP-GLUCOSE LIPID CARRIER TRANSFERASE"/>
    <property type="match status" value="1"/>
</dbReference>
<keyword evidence="3" id="KW-0808">Transferase</keyword>
<evidence type="ECO:0000313" key="9">
    <source>
        <dbReference type="Proteomes" id="UP001410795"/>
    </source>
</evidence>
<dbReference type="Proteomes" id="UP001410795">
    <property type="component" value="Unassembled WGS sequence"/>
</dbReference>
<evidence type="ECO:0000256" key="4">
    <source>
        <dbReference type="SAM" id="Phobius"/>
    </source>
</evidence>
<keyword evidence="4" id="KW-0812">Transmembrane</keyword>
<dbReference type="Pfam" id="PF13579">
    <property type="entry name" value="Glyco_trans_4_4"/>
    <property type="match status" value="1"/>
</dbReference>
<protein>
    <recommendedName>
        <fullName evidence="10">D-inositol 3-phosphate glycosyltransferase</fullName>
    </recommendedName>
</protein>
<evidence type="ECO:0000256" key="2">
    <source>
        <dbReference type="ARBA" id="ARBA00022676"/>
    </source>
</evidence>
<name>A0ABP7BDV1_9MICO</name>
<dbReference type="InterPro" id="IPR001296">
    <property type="entry name" value="Glyco_trans_1"/>
</dbReference>
<evidence type="ECO:0000313" key="8">
    <source>
        <dbReference type="EMBL" id="GAA3655972.1"/>
    </source>
</evidence>
<feature type="domain" description="Bacterial sugar transferase" evidence="6">
    <location>
        <begin position="404"/>
        <end position="578"/>
    </location>
</feature>
<proteinExistence type="inferred from homology"/>
<evidence type="ECO:0000256" key="1">
    <source>
        <dbReference type="ARBA" id="ARBA00006464"/>
    </source>
</evidence>
<dbReference type="SUPFAM" id="SSF53756">
    <property type="entry name" value="UDP-Glycosyltransferase/glycogen phosphorylase"/>
    <property type="match status" value="1"/>
</dbReference>
<dbReference type="Pfam" id="PF00534">
    <property type="entry name" value="Glycos_transf_1"/>
    <property type="match status" value="1"/>
</dbReference>